<comment type="caution">
    <text evidence="2">The sequence shown here is derived from an EMBL/GenBank/DDBJ whole genome shotgun (WGS) entry which is preliminary data.</text>
</comment>
<gene>
    <name evidence="2" type="ORF">BESB_081430</name>
</gene>
<dbReference type="Proteomes" id="UP000224006">
    <property type="component" value="Chromosome VIII"/>
</dbReference>
<keyword evidence="1" id="KW-0812">Transmembrane</keyword>
<evidence type="ECO:0000313" key="3">
    <source>
        <dbReference type="Proteomes" id="UP000224006"/>
    </source>
</evidence>
<dbReference type="GeneID" id="40313069"/>
<feature type="transmembrane region" description="Helical" evidence="1">
    <location>
        <begin position="15"/>
        <end position="38"/>
    </location>
</feature>
<name>A0A2A9M6X6_BESBE</name>
<evidence type="ECO:0000256" key="1">
    <source>
        <dbReference type="SAM" id="Phobius"/>
    </source>
</evidence>
<dbReference type="OrthoDB" id="330791at2759"/>
<dbReference type="KEGG" id="bbes:BESB_081430"/>
<reference evidence="2 3" key="1">
    <citation type="submission" date="2017-09" db="EMBL/GenBank/DDBJ databases">
        <title>Genome sequencing of Besnoitia besnoiti strain Bb-Ger1.</title>
        <authorList>
            <person name="Schares G."/>
            <person name="Venepally P."/>
            <person name="Lorenzi H.A."/>
        </authorList>
    </citation>
    <scope>NUCLEOTIDE SEQUENCE [LARGE SCALE GENOMIC DNA]</scope>
    <source>
        <strain evidence="2 3">Bb-Ger1</strain>
    </source>
</reference>
<feature type="transmembrane region" description="Helical" evidence="1">
    <location>
        <begin position="239"/>
        <end position="262"/>
    </location>
</feature>
<dbReference type="RefSeq" id="XP_029216953.1">
    <property type="nucleotide sequence ID" value="XM_029366493.1"/>
</dbReference>
<keyword evidence="3" id="KW-1185">Reference proteome</keyword>
<organism evidence="2 3">
    <name type="scientific">Besnoitia besnoiti</name>
    <name type="common">Apicomplexan protozoan</name>
    <dbReference type="NCBI Taxonomy" id="94643"/>
    <lineage>
        <taxon>Eukaryota</taxon>
        <taxon>Sar</taxon>
        <taxon>Alveolata</taxon>
        <taxon>Apicomplexa</taxon>
        <taxon>Conoidasida</taxon>
        <taxon>Coccidia</taxon>
        <taxon>Eucoccidiorida</taxon>
        <taxon>Eimeriorina</taxon>
        <taxon>Sarcocystidae</taxon>
        <taxon>Besnoitia</taxon>
    </lineage>
</organism>
<dbReference type="VEuPathDB" id="ToxoDB:BESB_081430"/>
<dbReference type="AlphaFoldDB" id="A0A2A9M6X6"/>
<keyword evidence="1" id="KW-0472">Membrane</keyword>
<sequence>MAKCGGAGGYDNPAVGLWGVCLSAQAVVALILLLVAASPHLPKEPTEDAAIAYVNAKTFAGLGTAHLITCMAMTALVFIGYFCTACFQLPLWICAILFQILCLVTSGFTGSMLTSLDSKKSSVLDEMRQTGKKPGDVVDFSEIFVDEHAGMLLAVAVLGLLMPVFISQAKSKQTSTPGHEATLYPAATIISLASAGIFLFCRASSTLAGLSSAWLIVGAVITISVSIQQCCCSRVLSIVLAAIFALGAVFAVISAAVVGKAFESGRHSMMLIDSKNPSAVPVSRLDDNEFETFKIHVLAGDGVYLLIGFCFNVSAFVFFVYSALAAFRSMCALGRKTSVATDESDNA</sequence>
<evidence type="ECO:0000313" key="2">
    <source>
        <dbReference type="EMBL" id="PFH32944.1"/>
    </source>
</evidence>
<accession>A0A2A9M6X6</accession>
<keyword evidence="1" id="KW-1133">Transmembrane helix</keyword>
<feature type="transmembrane region" description="Helical" evidence="1">
    <location>
        <begin position="181"/>
        <end position="200"/>
    </location>
</feature>
<feature type="transmembrane region" description="Helical" evidence="1">
    <location>
        <begin position="149"/>
        <end position="169"/>
    </location>
</feature>
<protein>
    <recommendedName>
        <fullName evidence="4">Transmembrane protein</fullName>
    </recommendedName>
</protein>
<proteinExistence type="predicted"/>
<feature type="transmembrane region" description="Helical" evidence="1">
    <location>
        <begin position="58"/>
        <end position="82"/>
    </location>
</feature>
<dbReference type="EMBL" id="NWUJ01000009">
    <property type="protein sequence ID" value="PFH32944.1"/>
    <property type="molecule type" value="Genomic_DNA"/>
</dbReference>
<evidence type="ECO:0008006" key="4">
    <source>
        <dbReference type="Google" id="ProtNLM"/>
    </source>
</evidence>
<feature type="transmembrane region" description="Helical" evidence="1">
    <location>
        <begin position="206"/>
        <end position="227"/>
    </location>
</feature>
<feature type="transmembrane region" description="Helical" evidence="1">
    <location>
        <begin position="303"/>
        <end position="327"/>
    </location>
</feature>
<feature type="transmembrane region" description="Helical" evidence="1">
    <location>
        <begin position="89"/>
        <end position="113"/>
    </location>
</feature>